<evidence type="ECO:0000256" key="4">
    <source>
        <dbReference type="ARBA" id="ARBA00022759"/>
    </source>
</evidence>
<keyword evidence="2" id="KW-0548">Nucleotidyltransferase</keyword>
<gene>
    <name evidence="7" type="ORF">APLA_LOCUS1811</name>
</gene>
<dbReference type="InterPro" id="IPR000477">
    <property type="entry name" value="RT_dom"/>
</dbReference>
<keyword evidence="8" id="KW-1185">Reference proteome</keyword>
<feature type="domain" description="Integrase catalytic" evidence="6">
    <location>
        <begin position="1038"/>
        <end position="1212"/>
    </location>
</feature>
<dbReference type="InterPro" id="IPR041588">
    <property type="entry name" value="Integrase_H2C2"/>
</dbReference>
<comment type="caution">
    <text evidence="7">The sequence shown here is derived from an EMBL/GenBank/DDBJ whole genome shotgun (WGS) entry which is preliminary data.</text>
</comment>
<evidence type="ECO:0000256" key="3">
    <source>
        <dbReference type="ARBA" id="ARBA00022722"/>
    </source>
</evidence>
<dbReference type="Gene3D" id="3.30.420.10">
    <property type="entry name" value="Ribonuclease H-like superfamily/Ribonuclease H"/>
    <property type="match status" value="1"/>
</dbReference>
<dbReference type="CDD" id="cd01647">
    <property type="entry name" value="RT_LTR"/>
    <property type="match status" value="1"/>
</dbReference>
<dbReference type="InterPro" id="IPR021109">
    <property type="entry name" value="Peptidase_aspartic_dom_sf"/>
</dbReference>
<dbReference type="InterPro" id="IPR036397">
    <property type="entry name" value="RNaseH_sf"/>
</dbReference>
<accession>A0A8S0YW17</accession>
<dbReference type="Gene3D" id="3.30.70.270">
    <property type="match status" value="2"/>
</dbReference>
<dbReference type="Gene3D" id="1.10.340.70">
    <property type="match status" value="1"/>
</dbReference>
<dbReference type="EC" id="2.7.7.49" evidence="1"/>
<keyword evidence="5" id="KW-0695">RNA-directed DNA polymerase</keyword>
<dbReference type="InterPro" id="IPR050951">
    <property type="entry name" value="Retrovirus_Pol_polyprotein"/>
</dbReference>
<dbReference type="InterPro" id="IPR001584">
    <property type="entry name" value="Integrase_cat-core"/>
</dbReference>
<proteinExistence type="predicted"/>
<dbReference type="FunFam" id="3.10.10.10:FF:000003">
    <property type="entry name" value="Retrovirus-related Pol polyprotein from transposon 297-like Protein"/>
    <property type="match status" value="1"/>
</dbReference>
<dbReference type="Pfam" id="PF17921">
    <property type="entry name" value="Integrase_H2C2"/>
    <property type="match status" value="1"/>
</dbReference>
<evidence type="ECO:0000256" key="2">
    <source>
        <dbReference type="ARBA" id="ARBA00022695"/>
    </source>
</evidence>
<keyword evidence="4" id="KW-0378">Hydrolase</keyword>
<dbReference type="PANTHER" id="PTHR37984:SF8">
    <property type="entry name" value="CCHC-TYPE DOMAIN-CONTAINING PROTEIN"/>
    <property type="match status" value="1"/>
</dbReference>
<dbReference type="SUPFAM" id="SSF53098">
    <property type="entry name" value="Ribonuclease H-like"/>
    <property type="match status" value="1"/>
</dbReference>
<evidence type="ECO:0000256" key="1">
    <source>
        <dbReference type="ARBA" id="ARBA00012493"/>
    </source>
</evidence>
<dbReference type="Pfam" id="PF00078">
    <property type="entry name" value="RVT_1"/>
    <property type="match status" value="1"/>
</dbReference>
<dbReference type="PANTHER" id="PTHR37984">
    <property type="entry name" value="PROTEIN CBG26694"/>
    <property type="match status" value="1"/>
</dbReference>
<evidence type="ECO:0000256" key="5">
    <source>
        <dbReference type="ARBA" id="ARBA00022918"/>
    </source>
</evidence>
<dbReference type="FunFam" id="1.10.340.70:FF:000003">
    <property type="entry name" value="Protein CBG25708"/>
    <property type="match status" value="1"/>
</dbReference>
<dbReference type="Pfam" id="PF00665">
    <property type="entry name" value="rve"/>
    <property type="match status" value="1"/>
</dbReference>
<dbReference type="FunFam" id="3.30.420.10:FF:000063">
    <property type="entry name" value="Retrovirus-related Pol polyprotein from transposon 297-like Protein"/>
    <property type="match status" value="1"/>
</dbReference>
<keyword evidence="2" id="KW-0808">Transferase</keyword>
<keyword evidence="3" id="KW-0540">Nuclease</keyword>
<dbReference type="CDD" id="cd05481">
    <property type="entry name" value="retropepsin_like_LTR_1"/>
    <property type="match status" value="1"/>
</dbReference>
<evidence type="ECO:0000259" key="6">
    <source>
        <dbReference type="PROSITE" id="PS50994"/>
    </source>
</evidence>
<dbReference type="Gene3D" id="3.10.10.10">
    <property type="entry name" value="HIV Type 1 Reverse Transcriptase, subunit A, domain 1"/>
    <property type="match status" value="1"/>
</dbReference>
<dbReference type="GO" id="GO:0042575">
    <property type="term" value="C:DNA polymerase complex"/>
    <property type="evidence" value="ECO:0007669"/>
    <property type="project" value="UniProtKB-ARBA"/>
</dbReference>
<dbReference type="Pfam" id="PF17919">
    <property type="entry name" value="RT_RNaseH_2"/>
    <property type="match status" value="1"/>
</dbReference>
<dbReference type="GO" id="GO:0003676">
    <property type="term" value="F:nucleic acid binding"/>
    <property type="evidence" value="ECO:0007669"/>
    <property type="project" value="InterPro"/>
</dbReference>
<dbReference type="Proteomes" id="UP000494106">
    <property type="component" value="Unassembled WGS sequence"/>
</dbReference>
<evidence type="ECO:0000313" key="7">
    <source>
        <dbReference type="EMBL" id="CAB3223790.1"/>
    </source>
</evidence>
<dbReference type="GO" id="GO:0004519">
    <property type="term" value="F:endonuclease activity"/>
    <property type="evidence" value="ECO:0007669"/>
    <property type="project" value="UniProtKB-KW"/>
</dbReference>
<dbReference type="InterPro" id="IPR012337">
    <property type="entry name" value="RNaseH-like_sf"/>
</dbReference>
<protein>
    <recommendedName>
        <fullName evidence="1">RNA-directed DNA polymerase</fullName>
        <ecNumber evidence="1">2.7.7.49</ecNumber>
    </recommendedName>
</protein>
<dbReference type="CDD" id="cd09274">
    <property type="entry name" value="RNase_HI_RT_Ty3"/>
    <property type="match status" value="1"/>
</dbReference>
<dbReference type="Gene3D" id="2.40.70.10">
    <property type="entry name" value="Acid Proteases"/>
    <property type="match status" value="1"/>
</dbReference>
<dbReference type="PROSITE" id="PS50994">
    <property type="entry name" value="INTEGRASE"/>
    <property type="match status" value="1"/>
</dbReference>
<dbReference type="SUPFAM" id="SSF50630">
    <property type="entry name" value="Acid proteases"/>
    <property type="match status" value="1"/>
</dbReference>
<dbReference type="EMBL" id="CADEBC010000135">
    <property type="protein sequence ID" value="CAB3223790.1"/>
    <property type="molecule type" value="Genomic_DNA"/>
</dbReference>
<dbReference type="InterPro" id="IPR043502">
    <property type="entry name" value="DNA/RNA_pol_sf"/>
</dbReference>
<dbReference type="FunFam" id="3.30.70.270:FF:000026">
    <property type="entry name" value="Transposon Ty3-G Gag-Pol polyprotein"/>
    <property type="match status" value="1"/>
</dbReference>
<dbReference type="GO" id="GO:0003964">
    <property type="term" value="F:RNA-directed DNA polymerase activity"/>
    <property type="evidence" value="ECO:0007669"/>
    <property type="project" value="UniProtKB-KW"/>
</dbReference>
<organism evidence="7 8">
    <name type="scientific">Arctia plantaginis</name>
    <name type="common">Wood tiger moth</name>
    <name type="synonym">Phalaena plantaginis</name>
    <dbReference type="NCBI Taxonomy" id="874455"/>
    <lineage>
        <taxon>Eukaryota</taxon>
        <taxon>Metazoa</taxon>
        <taxon>Ecdysozoa</taxon>
        <taxon>Arthropoda</taxon>
        <taxon>Hexapoda</taxon>
        <taxon>Insecta</taxon>
        <taxon>Pterygota</taxon>
        <taxon>Neoptera</taxon>
        <taxon>Endopterygota</taxon>
        <taxon>Lepidoptera</taxon>
        <taxon>Glossata</taxon>
        <taxon>Ditrysia</taxon>
        <taxon>Noctuoidea</taxon>
        <taxon>Erebidae</taxon>
        <taxon>Arctiinae</taxon>
        <taxon>Arctia</taxon>
    </lineage>
</organism>
<sequence length="1349" mass="155514">METILTPPAPFCFDQNTTNITTGALSENWNKWSNGFKIYFEACELSKKSSTIQVNILLHIIGEQCRDLYAQFNTKCTTVDEILEKFKNYFQQKKNLTVERHKFFIRNQDENESIEQYVYELKKLAMTCEFGDLCNSLIKDRLVCGILNNGIRERLLREADLTLEKAVNICQAVVVSKMYSEKICTEHRNTVSKINNYDSNQEDVCKIESRRNRNGHRVQYTSSAVRGSGRGGFVGRAGHTTNNVPRALVPGGANSYRGRTVSSYENINCNKCGMQHPRNSCPAYGKQCGRCTRMNHFSRMCNVFRIVDSDEKVIRLVDNLCSNDKWSVNLIINQFQICFKIDTGADVNVLPESFLTRLNISKRELLSTTTKLHGYSGAQINVIGKCFVKVIYKNNSFILEFKVAEVNSMPILGKFACEELKLVKRIYSIGTDLYSNMLDEYRDVFEGLGCVPGTYKIQLKDSVKPVVHAPRKIPIPIRDQVKTKLEEMVQQGIIAKVEGPTDWVNSITIVKKQNGDLRICLDPKELNLAIKREHFRLPTLEEILSNLSGAKYFSTLDASNGFWQTKLHPSCTDYCTFNTPFGRFKFLRMPYGICSASEVFHKKVHENFDDIEGVCTFVDDLLISGRTKLEHDNRLRCVLDRCRKINLKLNKSKCKFGLSEIRYLGHKITQNGLFPDESHVSAIINMPKPQSVKDLERFLGLVTYVGNFIPKLSDKTRPLRELLQKDIEWHWAEIHDSAFSELKRCLTKKPVLQFYSMNDPITISVDASKSGLGAVLMQNHHPVCYASKSLTKTEQRYAQIEKELYACVFACERFYGYIYGRTDIVIESDHKPLVTIIKKPIIDCPPRLQRMLLRLQPYTFKLVYKPGKELYIADTLSRAYQASNNIDNDLQSDITEAIRSLTVKNELTDSHFIALQKETELDKDLQKLKQYIVKGWPFDKCRVELNIKPYWNYRHELSGACGLLWRGNRIIIPKNLRREMLTKLHFAHLGFEKCLLRAKELLFWPELNNQLRNLIDNCQTCLTFRKNNSKEELRPHEIPSEPWVKVGMDLFYFNGINYLLIVDYHSKFIETIELVSTLSDSIIKHLKNTFSRLGIPQIVVSDCGPQFISNEFRKFAREWCFNHVTTSPRYPQSNGQSERAVQIVKNIMKKSMHSKSDYRLALLEYLNTPISENLPSPAEILQSRKLRSILPVVRCLHPSSGLIKRELIRRQRIYKQYYDRNAKKLATLSVGQPVKIKDQNNNKWISGTITKQLRERSYEIKLSSGNIIVRNRRHMIADSLQKHRKTNVNSYDSYADYDDVCPTETHTTLNSAPGVDTSVPCNNGINADCDRYYVTRFGRTVRPPDRWGY</sequence>
<dbReference type="OrthoDB" id="2286242at2759"/>
<name>A0A8S0YW17_ARCPL</name>
<dbReference type="SUPFAM" id="SSF56672">
    <property type="entry name" value="DNA/RNA polymerases"/>
    <property type="match status" value="1"/>
</dbReference>
<evidence type="ECO:0000313" key="8">
    <source>
        <dbReference type="Proteomes" id="UP000494106"/>
    </source>
</evidence>
<dbReference type="InterPro" id="IPR043128">
    <property type="entry name" value="Rev_trsase/Diguanyl_cyclase"/>
</dbReference>
<dbReference type="FunFam" id="3.10.20.370:FF:000001">
    <property type="entry name" value="Retrovirus-related Pol polyprotein from transposon 17.6-like protein"/>
    <property type="match status" value="1"/>
</dbReference>
<dbReference type="InterPro" id="IPR041577">
    <property type="entry name" value="RT_RNaseH_2"/>
</dbReference>
<dbReference type="Gene3D" id="3.10.20.370">
    <property type="match status" value="1"/>
</dbReference>
<reference evidence="7 8" key="1">
    <citation type="submission" date="2020-04" db="EMBL/GenBank/DDBJ databases">
        <authorList>
            <person name="Wallbank WR R."/>
            <person name="Pardo Diaz C."/>
            <person name="Kozak K."/>
            <person name="Martin S."/>
            <person name="Jiggins C."/>
            <person name="Moest M."/>
            <person name="Warren A I."/>
            <person name="Byers J.R.P. K."/>
            <person name="Montejo-Kovacevich G."/>
            <person name="Yen C E."/>
        </authorList>
    </citation>
    <scope>NUCLEOTIDE SEQUENCE [LARGE SCALE GENOMIC DNA]</scope>
</reference>
<dbReference type="GO" id="GO:0015074">
    <property type="term" value="P:DNA integration"/>
    <property type="evidence" value="ECO:0007669"/>
    <property type="project" value="InterPro"/>
</dbReference>
<keyword evidence="4" id="KW-0255">Endonuclease</keyword>